<evidence type="ECO:0000313" key="2">
    <source>
        <dbReference type="Proteomes" id="UP000015106"/>
    </source>
</evidence>
<accession>A0A8R7VGG2</accession>
<keyword evidence="2" id="KW-1185">Reference proteome</keyword>
<dbReference type="EnsemblPlants" id="TuG1812S0001026500.01.T02">
    <property type="protein sequence ID" value="TuG1812S0001026500.01.T02.s_cds17199"/>
    <property type="gene ID" value="TuG1812S0001026500.01"/>
</dbReference>
<reference evidence="2" key="1">
    <citation type="journal article" date="2013" name="Nature">
        <title>Draft genome of the wheat A-genome progenitor Triticum urartu.</title>
        <authorList>
            <person name="Ling H.Q."/>
            <person name="Zhao S."/>
            <person name="Liu D."/>
            <person name="Wang J."/>
            <person name="Sun H."/>
            <person name="Zhang C."/>
            <person name="Fan H."/>
            <person name="Li D."/>
            <person name="Dong L."/>
            <person name="Tao Y."/>
            <person name="Gao C."/>
            <person name="Wu H."/>
            <person name="Li Y."/>
            <person name="Cui Y."/>
            <person name="Guo X."/>
            <person name="Zheng S."/>
            <person name="Wang B."/>
            <person name="Yu K."/>
            <person name="Liang Q."/>
            <person name="Yang W."/>
            <person name="Lou X."/>
            <person name="Chen J."/>
            <person name="Feng M."/>
            <person name="Jian J."/>
            <person name="Zhang X."/>
            <person name="Luo G."/>
            <person name="Jiang Y."/>
            <person name="Liu J."/>
            <person name="Wang Z."/>
            <person name="Sha Y."/>
            <person name="Zhang B."/>
            <person name="Wu H."/>
            <person name="Tang D."/>
            <person name="Shen Q."/>
            <person name="Xue P."/>
            <person name="Zou S."/>
            <person name="Wang X."/>
            <person name="Liu X."/>
            <person name="Wang F."/>
            <person name="Yang Y."/>
            <person name="An X."/>
            <person name="Dong Z."/>
            <person name="Zhang K."/>
            <person name="Zhang X."/>
            <person name="Luo M.C."/>
            <person name="Dvorak J."/>
            <person name="Tong Y."/>
            <person name="Wang J."/>
            <person name="Yang H."/>
            <person name="Li Z."/>
            <person name="Wang D."/>
            <person name="Zhang A."/>
            <person name="Wang J."/>
        </authorList>
    </citation>
    <scope>NUCLEOTIDE SEQUENCE</scope>
    <source>
        <strain evidence="2">cv. G1812</strain>
    </source>
</reference>
<organism evidence="1 2">
    <name type="scientific">Triticum urartu</name>
    <name type="common">Red wild einkorn</name>
    <name type="synonym">Crithodium urartu</name>
    <dbReference type="NCBI Taxonomy" id="4572"/>
    <lineage>
        <taxon>Eukaryota</taxon>
        <taxon>Viridiplantae</taxon>
        <taxon>Streptophyta</taxon>
        <taxon>Embryophyta</taxon>
        <taxon>Tracheophyta</taxon>
        <taxon>Spermatophyta</taxon>
        <taxon>Magnoliopsida</taxon>
        <taxon>Liliopsida</taxon>
        <taxon>Poales</taxon>
        <taxon>Poaceae</taxon>
        <taxon>BOP clade</taxon>
        <taxon>Pooideae</taxon>
        <taxon>Triticodae</taxon>
        <taxon>Triticeae</taxon>
        <taxon>Triticinae</taxon>
        <taxon>Triticum</taxon>
    </lineage>
</organism>
<dbReference type="Gramene" id="TuG1812S0001026500.01.T02">
    <property type="protein sequence ID" value="TuG1812S0001026500.01.T02.s_cds17199"/>
    <property type="gene ID" value="TuG1812S0001026500.01"/>
</dbReference>
<reference evidence="1" key="2">
    <citation type="submission" date="2022-06" db="UniProtKB">
        <authorList>
            <consortium name="EnsemblPlants"/>
        </authorList>
    </citation>
    <scope>IDENTIFICATION</scope>
</reference>
<proteinExistence type="predicted"/>
<evidence type="ECO:0000313" key="1">
    <source>
        <dbReference type="EnsemblPlants" id="TuG1812S0001026500.01.T02.s_cds17199"/>
    </source>
</evidence>
<dbReference type="AlphaFoldDB" id="A0A8R7VGG2"/>
<protein>
    <submittedName>
        <fullName evidence="1">Uncharacterized protein</fullName>
    </submittedName>
</protein>
<sequence>MKSNSSALLQPLLNCGLQPLFQFSGSVISYPGGHEHLKLGKNSHIPFCPHSPCTSHNFAIACHDTIQLPFDTFRLYILRFPSDPIVSLRLTPLPQSEALTFSPSLERKNPSVSRTAILELL</sequence>
<name>A0A8R7VGG2_TRIUA</name>
<dbReference type="Proteomes" id="UP000015106">
    <property type="component" value="Unassembled WGS sequence"/>
</dbReference>